<dbReference type="Gene3D" id="3.40.50.300">
    <property type="entry name" value="P-loop containing nucleotide triphosphate hydrolases"/>
    <property type="match status" value="1"/>
</dbReference>
<dbReference type="InterPro" id="IPR050764">
    <property type="entry name" value="CbbQ/NirQ/NorQ/GpvN"/>
</dbReference>
<dbReference type="PANTHER" id="PTHR42759:SF1">
    <property type="entry name" value="MAGNESIUM-CHELATASE SUBUNIT CHLD"/>
    <property type="match status" value="1"/>
</dbReference>
<sequence length="419" mass="42675">MTASTSTTTPPATAPAASAGGSVSRLRNGELRAMVARVLADAGKDLTPRNIAHTLNRSSGAVGNACRVLADRGEAEVVSTTPLTYRATATTASAAAPAITPAPPRTPRPKPPAAPPTTAPASTAATPAGAGGAATGLASGKARSAGTVTGPVMRPNGMEYHPRLVAGTSLPDVTALRRLRDAGVAALLYGPPGTGKTSVVEAAFPDCVTVQGDGDTVVADFVGDYTKTPDGEFVFVHGPLVRAMRDGVPLFIDDATLIPPTVLAVVYPAMDGRRQIIVKANGGEVVDAAPGFYVVAGHNPGVHGAVLTDALSSRFSVQVAVSSDYDLADQLGVDKKAVRVARNLATRQERGEVGWAPQLRELLAFKKIAAVLGVDAAAANLVGIAPEEDRDTVAAVVRDAFGRTVKPLALGARVTPATR</sequence>
<feature type="compositionally biased region" description="Low complexity" evidence="1">
    <location>
        <begin position="89"/>
        <end position="99"/>
    </location>
</feature>
<evidence type="ECO:0000256" key="1">
    <source>
        <dbReference type="SAM" id="MobiDB-lite"/>
    </source>
</evidence>
<dbReference type="RefSeq" id="WP_123743132.1">
    <property type="nucleotide sequence ID" value="NZ_RJKM01000001.1"/>
</dbReference>
<feature type="compositionally biased region" description="Pro residues" evidence="1">
    <location>
        <begin position="100"/>
        <end position="118"/>
    </location>
</feature>
<dbReference type="Pfam" id="PF07728">
    <property type="entry name" value="AAA_5"/>
    <property type="match status" value="1"/>
</dbReference>
<gene>
    <name evidence="3" type="ORF">EDD40_2617</name>
</gene>
<accession>A0A3N1H524</accession>
<name>A0A3N1H524_9PSEU</name>
<organism evidence="3 4">
    <name type="scientific">Saccharothrix texasensis</name>
    <dbReference type="NCBI Taxonomy" id="103734"/>
    <lineage>
        <taxon>Bacteria</taxon>
        <taxon>Bacillati</taxon>
        <taxon>Actinomycetota</taxon>
        <taxon>Actinomycetes</taxon>
        <taxon>Pseudonocardiales</taxon>
        <taxon>Pseudonocardiaceae</taxon>
        <taxon>Saccharothrix</taxon>
    </lineage>
</organism>
<dbReference type="Proteomes" id="UP000268727">
    <property type="component" value="Unassembled WGS sequence"/>
</dbReference>
<dbReference type="AlphaFoldDB" id="A0A3N1H524"/>
<evidence type="ECO:0000313" key="3">
    <source>
        <dbReference type="EMBL" id="ROP37312.1"/>
    </source>
</evidence>
<dbReference type="EMBL" id="RJKM01000001">
    <property type="protein sequence ID" value="ROP37312.1"/>
    <property type="molecule type" value="Genomic_DNA"/>
</dbReference>
<evidence type="ECO:0000259" key="2">
    <source>
        <dbReference type="Pfam" id="PF07728"/>
    </source>
</evidence>
<proteinExistence type="predicted"/>
<feature type="domain" description="ATPase dynein-related AAA" evidence="2">
    <location>
        <begin position="187"/>
        <end position="315"/>
    </location>
</feature>
<dbReference type="OrthoDB" id="9808317at2"/>
<dbReference type="SUPFAM" id="SSF52540">
    <property type="entry name" value="P-loop containing nucleoside triphosphate hydrolases"/>
    <property type="match status" value="1"/>
</dbReference>
<protein>
    <submittedName>
        <fullName evidence="3">Dynein-related subfamily AAA family protein</fullName>
    </submittedName>
</protein>
<feature type="region of interest" description="Disordered" evidence="1">
    <location>
        <begin position="1"/>
        <end position="23"/>
    </location>
</feature>
<dbReference type="GO" id="GO:0005524">
    <property type="term" value="F:ATP binding"/>
    <property type="evidence" value="ECO:0007669"/>
    <property type="project" value="InterPro"/>
</dbReference>
<dbReference type="GO" id="GO:0016887">
    <property type="term" value="F:ATP hydrolysis activity"/>
    <property type="evidence" value="ECO:0007669"/>
    <property type="project" value="InterPro"/>
</dbReference>
<reference evidence="3 4" key="1">
    <citation type="submission" date="2018-11" db="EMBL/GenBank/DDBJ databases">
        <title>Sequencing the genomes of 1000 actinobacteria strains.</title>
        <authorList>
            <person name="Klenk H.-P."/>
        </authorList>
    </citation>
    <scope>NUCLEOTIDE SEQUENCE [LARGE SCALE GENOMIC DNA]</scope>
    <source>
        <strain evidence="3 4">DSM 44231</strain>
    </source>
</reference>
<comment type="caution">
    <text evidence="3">The sequence shown here is derived from an EMBL/GenBank/DDBJ whole genome shotgun (WGS) entry which is preliminary data.</text>
</comment>
<dbReference type="InterPro" id="IPR027417">
    <property type="entry name" value="P-loop_NTPase"/>
</dbReference>
<feature type="compositionally biased region" description="Low complexity" evidence="1">
    <location>
        <begin position="1"/>
        <end position="19"/>
    </location>
</feature>
<dbReference type="PANTHER" id="PTHR42759">
    <property type="entry name" value="MOXR FAMILY PROTEIN"/>
    <property type="match status" value="1"/>
</dbReference>
<evidence type="ECO:0000313" key="4">
    <source>
        <dbReference type="Proteomes" id="UP000268727"/>
    </source>
</evidence>
<feature type="compositionally biased region" description="Low complexity" evidence="1">
    <location>
        <begin position="119"/>
        <end position="128"/>
    </location>
</feature>
<feature type="region of interest" description="Disordered" evidence="1">
    <location>
        <begin position="89"/>
        <end position="155"/>
    </location>
</feature>
<keyword evidence="4" id="KW-1185">Reference proteome</keyword>
<dbReference type="InterPro" id="IPR011704">
    <property type="entry name" value="ATPase_dyneun-rel_AAA"/>
</dbReference>